<evidence type="ECO:0000313" key="7">
    <source>
        <dbReference type="EMBL" id="CCH58543.1"/>
    </source>
</evidence>
<dbReference type="HOGENOM" id="CLU_742267_0_0_1"/>
<dbReference type="Proteomes" id="UP000002866">
    <property type="component" value="Chromosome 1"/>
</dbReference>
<dbReference type="InterPro" id="IPR036034">
    <property type="entry name" value="PDZ_sf"/>
</dbReference>
<dbReference type="GO" id="GO:0009306">
    <property type="term" value="P:protein secretion"/>
    <property type="evidence" value="ECO:0007669"/>
    <property type="project" value="EnsemblFungi"/>
</dbReference>
<dbReference type="InterPro" id="IPR007583">
    <property type="entry name" value="GRASP55_65"/>
</dbReference>
<evidence type="ECO:0000256" key="5">
    <source>
        <dbReference type="SAM" id="MobiDB-lite"/>
    </source>
</evidence>
<feature type="compositionally biased region" description="Basic and acidic residues" evidence="5">
    <location>
        <begin position="361"/>
        <end position="374"/>
    </location>
</feature>
<keyword evidence="3" id="KW-0333">Golgi apparatus</keyword>
<gene>
    <name evidence="7" type="primary">TBLA0A07530</name>
    <name evidence="7" type="ORF">TBLA_0A07530</name>
</gene>
<proteinExistence type="predicted"/>
<dbReference type="PROSITE" id="PS51865">
    <property type="entry name" value="PDZ_GRASP"/>
    <property type="match status" value="2"/>
</dbReference>
<dbReference type="GO" id="GO:0044877">
    <property type="term" value="F:protein-containing complex binding"/>
    <property type="evidence" value="ECO:0007669"/>
    <property type="project" value="EnsemblFungi"/>
</dbReference>
<dbReference type="PANTHER" id="PTHR12893:SF0">
    <property type="entry name" value="GRASP65"/>
    <property type="match status" value="1"/>
</dbReference>
<sequence length="384" mass="42633">MFRIAKSLVKSIEQSVQDTLSFSQDSQLDAFFQSIPPNLILPQLLPPNYSPDDPSLTGTQPLFEFTQKHNNIISGLRIVYVDESQLQLQSYFDHIVGINDNPLPLVYNYNTPYPNYDKIFEILNNSVSSFVKFNIWSAKGGTFRDEYLSILPNSSEDELTDISLENISNNTTTHASNSQGFQKLSFKVQWSPLNASTFTYHILNLNIPNGPAFVAGLIPDEDYIIGCQDGLLATGGNGLLQDIIRSRANHSLILYVFNKIEDNVRPVTVNIGPDGRLGSNIGYGFLHRIPAPHGTVVAPTPANPNVTSTYSPNTITSPQQVPPQSSETFIPNAVVHPPLAKKNKPHAEKKEKKVNMMDYFNEGKDQSAVRKVDQDATPPPILHK</sequence>
<organism evidence="7 8">
    <name type="scientific">Henningerozyma blattae (strain ATCC 34711 / CBS 6284 / DSM 70876 / NBRC 10599 / NRRL Y-10934 / UCD 77-7)</name>
    <name type="common">Yeast</name>
    <name type="synonym">Tetrapisispora blattae</name>
    <dbReference type="NCBI Taxonomy" id="1071380"/>
    <lineage>
        <taxon>Eukaryota</taxon>
        <taxon>Fungi</taxon>
        <taxon>Dikarya</taxon>
        <taxon>Ascomycota</taxon>
        <taxon>Saccharomycotina</taxon>
        <taxon>Saccharomycetes</taxon>
        <taxon>Saccharomycetales</taxon>
        <taxon>Saccharomycetaceae</taxon>
        <taxon>Henningerozyma</taxon>
    </lineage>
</organism>
<dbReference type="eggNOG" id="KOG3834">
    <property type="taxonomic scope" value="Eukaryota"/>
</dbReference>
<keyword evidence="8" id="KW-1185">Reference proteome</keyword>
<dbReference type="OrthoDB" id="3318at2759"/>
<dbReference type="GO" id="GO:0000139">
    <property type="term" value="C:Golgi membrane"/>
    <property type="evidence" value="ECO:0007669"/>
    <property type="project" value="UniProtKB-SubCell"/>
</dbReference>
<dbReference type="FunCoup" id="I2GWP1">
    <property type="interactions" value="126"/>
</dbReference>
<dbReference type="EMBL" id="HE806316">
    <property type="protein sequence ID" value="CCH58543.1"/>
    <property type="molecule type" value="Genomic_DNA"/>
</dbReference>
<dbReference type="GO" id="GO:0006888">
    <property type="term" value="P:endoplasmic reticulum to Golgi vesicle-mediated transport"/>
    <property type="evidence" value="ECO:0007669"/>
    <property type="project" value="EnsemblFungi"/>
</dbReference>
<keyword evidence="2" id="KW-0677">Repeat</keyword>
<comment type="subcellular location">
    <subcellularLocation>
        <location evidence="1">Golgi apparatus membrane</location>
    </subcellularLocation>
</comment>
<dbReference type="GeneID" id="14492721"/>
<dbReference type="Pfam" id="PF04495">
    <property type="entry name" value="GRASP55_65"/>
    <property type="match status" value="1"/>
</dbReference>
<feature type="region of interest" description="Disordered" evidence="5">
    <location>
        <begin position="361"/>
        <end position="384"/>
    </location>
</feature>
<dbReference type="GO" id="GO:0009267">
    <property type="term" value="P:cellular response to starvation"/>
    <property type="evidence" value="ECO:0007669"/>
    <property type="project" value="EnsemblFungi"/>
</dbReference>
<dbReference type="GO" id="GO:0007030">
    <property type="term" value="P:Golgi organization"/>
    <property type="evidence" value="ECO:0007669"/>
    <property type="project" value="TreeGrafter"/>
</dbReference>
<dbReference type="Gene3D" id="2.30.42.10">
    <property type="match status" value="2"/>
</dbReference>
<dbReference type="AlphaFoldDB" id="I2GWP1"/>
<dbReference type="InParanoid" id="I2GWP1"/>
<evidence type="ECO:0000256" key="2">
    <source>
        <dbReference type="ARBA" id="ARBA00022737"/>
    </source>
</evidence>
<dbReference type="STRING" id="1071380.I2GWP1"/>
<accession>I2GWP1</accession>
<dbReference type="OMA" id="SSTQHIW"/>
<dbReference type="InterPro" id="IPR024958">
    <property type="entry name" value="GRASP_PDZ"/>
</dbReference>
<evidence type="ECO:0000259" key="6">
    <source>
        <dbReference type="PROSITE" id="PS51865"/>
    </source>
</evidence>
<feature type="domain" description="PDZ GRASP-type" evidence="6">
    <location>
        <begin position="74"/>
        <end position="193"/>
    </location>
</feature>
<dbReference type="KEGG" id="tbl:TBLA_0A07530"/>
<reference evidence="7 8" key="1">
    <citation type="journal article" date="2011" name="Proc. Natl. Acad. Sci. U.S.A.">
        <title>Evolutionary erosion of yeast sex chromosomes by mating-type switching accidents.</title>
        <authorList>
            <person name="Gordon J.L."/>
            <person name="Armisen D."/>
            <person name="Proux-Wera E."/>
            <person name="Oheigeartaigh S.S."/>
            <person name="Byrne K.P."/>
            <person name="Wolfe K.H."/>
        </authorList>
    </citation>
    <scope>NUCLEOTIDE SEQUENCE [LARGE SCALE GENOMIC DNA]</scope>
    <source>
        <strain evidence="8">ATCC 34711 / CBS 6284 / DSM 70876 / NBRC 10599 / NRRL Y-10934 / UCD 77-7</strain>
    </source>
</reference>
<protein>
    <recommendedName>
        <fullName evidence="6">PDZ GRASP-type domain-containing protein</fullName>
    </recommendedName>
</protein>
<keyword evidence="4" id="KW-0472">Membrane</keyword>
<dbReference type="GO" id="GO:0106103">
    <property type="term" value="C:COPII vesicles tethering complex"/>
    <property type="evidence" value="ECO:0007669"/>
    <property type="project" value="EnsemblFungi"/>
</dbReference>
<evidence type="ECO:0000313" key="8">
    <source>
        <dbReference type="Proteomes" id="UP000002866"/>
    </source>
</evidence>
<dbReference type="PANTHER" id="PTHR12893">
    <property type="entry name" value="GOLGI REASSEMBLY STACKING PROTEIN GRASP"/>
    <property type="match status" value="1"/>
</dbReference>
<name>I2GWP1_HENB6</name>
<evidence type="ECO:0000256" key="1">
    <source>
        <dbReference type="ARBA" id="ARBA00004394"/>
    </source>
</evidence>
<feature type="domain" description="PDZ GRASP-type" evidence="6">
    <location>
        <begin position="198"/>
        <end position="286"/>
    </location>
</feature>
<evidence type="ECO:0000256" key="4">
    <source>
        <dbReference type="ARBA" id="ARBA00023136"/>
    </source>
</evidence>
<evidence type="ECO:0000256" key="3">
    <source>
        <dbReference type="ARBA" id="ARBA00023034"/>
    </source>
</evidence>
<dbReference type="RefSeq" id="XP_004178062.1">
    <property type="nucleotide sequence ID" value="XM_004178014.1"/>
</dbReference>